<sequence length="162" mass="17735">MGRIVMSRSARVSLFVPLFAWLCMIGVALAASTPQPESESGVSYITGGIGEDEVQVFRAAAPQYNLRMTFTSTSGSYLSDVDVTITAGAGRHVLAVRTEGPFLFVRLPAGDYRVSVHTPARSESRNIHVPKRGAVDLHFSWDDPDAPPVMHLCKQCPRPHRR</sequence>
<feature type="signal peptide" evidence="1">
    <location>
        <begin position="1"/>
        <end position="30"/>
    </location>
</feature>
<evidence type="ECO:0000313" key="5">
    <source>
        <dbReference type="Proteomes" id="UP001172791"/>
    </source>
</evidence>
<name>A0AAW7MN20_9BURK</name>
<comment type="caution">
    <text evidence="2">The sequence shown here is derived from an EMBL/GenBank/DDBJ whole genome shotgun (WGS) entry which is preliminary data.</text>
</comment>
<keyword evidence="1" id="KW-0732">Signal</keyword>
<protein>
    <recommendedName>
        <fullName evidence="6">Carboxypeptidase regulatory-like domain-containing protein</fullName>
    </recommendedName>
</protein>
<evidence type="ECO:0000313" key="2">
    <source>
        <dbReference type="EMBL" id="MDN4574084.1"/>
    </source>
</evidence>
<proteinExistence type="predicted"/>
<dbReference type="AlphaFoldDB" id="A0AAW7MN20"/>
<dbReference type="EMBL" id="QAIC01000040">
    <property type="protein sequence ID" value="MDN4574084.1"/>
    <property type="molecule type" value="Genomic_DNA"/>
</dbReference>
<reference evidence="2" key="1">
    <citation type="submission" date="2018-04" db="EMBL/GenBank/DDBJ databases">
        <authorList>
            <person name="Jy Z."/>
        </authorList>
    </citation>
    <scope>NUCLEOTIDE SEQUENCE</scope>
    <source>
        <strain evidence="3">AS13</strain>
        <strain evidence="2">LA18</strain>
    </source>
</reference>
<dbReference type="Proteomes" id="UP001172791">
    <property type="component" value="Unassembled WGS sequence"/>
</dbReference>
<evidence type="ECO:0000256" key="1">
    <source>
        <dbReference type="SAM" id="SignalP"/>
    </source>
</evidence>
<dbReference type="RefSeq" id="WP_301234895.1">
    <property type="nucleotide sequence ID" value="NZ_QAIC01000040.1"/>
</dbReference>
<keyword evidence="4" id="KW-1185">Reference proteome</keyword>
<feature type="chain" id="PRO_5043846487" description="Carboxypeptidase regulatory-like domain-containing protein" evidence="1">
    <location>
        <begin position="31"/>
        <end position="162"/>
    </location>
</feature>
<organism evidence="2 5">
    <name type="scientific">Pandoraea cepalis</name>
    <dbReference type="NCBI Taxonomy" id="2508294"/>
    <lineage>
        <taxon>Bacteria</taxon>
        <taxon>Pseudomonadati</taxon>
        <taxon>Pseudomonadota</taxon>
        <taxon>Betaproteobacteria</taxon>
        <taxon>Burkholderiales</taxon>
        <taxon>Burkholderiaceae</taxon>
        <taxon>Pandoraea</taxon>
    </lineage>
</organism>
<evidence type="ECO:0008006" key="6">
    <source>
        <dbReference type="Google" id="ProtNLM"/>
    </source>
</evidence>
<dbReference type="Proteomes" id="UP001172788">
    <property type="component" value="Unassembled WGS sequence"/>
</dbReference>
<accession>A0AAW7MN20</accession>
<evidence type="ECO:0000313" key="4">
    <source>
        <dbReference type="Proteomes" id="UP001172788"/>
    </source>
</evidence>
<evidence type="ECO:0000313" key="3">
    <source>
        <dbReference type="EMBL" id="MDN4579588.1"/>
    </source>
</evidence>
<gene>
    <name evidence="2" type="ORF">DBA34_12540</name>
    <name evidence="3" type="ORF">DBB29_15850</name>
</gene>
<dbReference type="EMBL" id="QAID01000043">
    <property type="protein sequence ID" value="MDN4579588.1"/>
    <property type="molecule type" value="Genomic_DNA"/>
</dbReference>